<evidence type="ECO:0000313" key="2">
    <source>
        <dbReference type="EMBL" id="AZV78774.1"/>
    </source>
</evidence>
<dbReference type="GO" id="GO:0016740">
    <property type="term" value="F:transferase activity"/>
    <property type="evidence" value="ECO:0007669"/>
    <property type="project" value="UniProtKB-KW"/>
</dbReference>
<dbReference type="InterPro" id="IPR020019">
    <property type="entry name" value="AcTrfase_PglD-like"/>
</dbReference>
<name>A0A3T0N453_9RHOB</name>
<reference evidence="2 3" key="1">
    <citation type="submission" date="2018-10" db="EMBL/GenBank/DDBJ databases">
        <title>Parasedimentitalea marina sp. nov., a psychrophilic bacterium isolated from deep seawater of the New Britain Trench.</title>
        <authorList>
            <person name="Cao J."/>
        </authorList>
    </citation>
    <scope>NUCLEOTIDE SEQUENCE [LARGE SCALE GENOMIC DNA]</scope>
    <source>
        <strain evidence="2 3">W43</strain>
    </source>
</reference>
<dbReference type="Proteomes" id="UP000283063">
    <property type="component" value="Chromosome"/>
</dbReference>
<protein>
    <submittedName>
        <fullName evidence="2">Acetyltransferase</fullName>
    </submittedName>
</protein>
<dbReference type="InterPro" id="IPR001451">
    <property type="entry name" value="Hexapep"/>
</dbReference>
<dbReference type="InterPro" id="IPR011004">
    <property type="entry name" value="Trimer_LpxA-like_sf"/>
</dbReference>
<dbReference type="RefSeq" id="WP_127749323.1">
    <property type="nucleotide sequence ID" value="NZ_CP033219.1"/>
</dbReference>
<dbReference type="Gene3D" id="3.40.50.720">
    <property type="entry name" value="NAD(P)-binding Rossmann-like Domain"/>
    <property type="match status" value="1"/>
</dbReference>
<comment type="similarity">
    <text evidence="1">Belongs to the transferase hexapeptide repeat family.</text>
</comment>
<dbReference type="Gene3D" id="2.160.10.10">
    <property type="entry name" value="Hexapeptide repeat proteins"/>
    <property type="match status" value="1"/>
</dbReference>
<dbReference type="Pfam" id="PF00132">
    <property type="entry name" value="Hexapep"/>
    <property type="match status" value="1"/>
</dbReference>
<evidence type="ECO:0000256" key="1">
    <source>
        <dbReference type="ARBA" id="ARBA00007274"/>
    </source>
</evidence>
<dbReference type="SUPFAM" id="SSF51161">
    <property type="entry name" value="Trimeric LpxA-like enzymes"/>
    <property type="match status" value="1"/>
</dbReference>
<keyword evidence="2" id="KW-0808">Transferase</keyword>
<proteinExistence type="inferred from homology"/>
<sequence>MTKDIVIFGAGDTAEQAEYYFRMDSEYRVVAFTVHQNYLAESTFCNLPLIPFEEIVKTYPPSGYDMFIASSGRSMNRPRAEVVRAAKHLGYQLVSYISTKATVCTSDIGENCFILENVSIQPFVRMGDNVFIWSGSHIGHHSVIGSHVFFSGQTATSGRSEVGDYCFLAGKSGVDANVCLAEGTLLTLGSIATKNTEPWGVYSGIPARKRKMLSSDFKIL</sequence>
<dbReference type="PANTHER" id="PTHR43300">
    <property type="entry name" value="ACETYLTRANSFERASE"/>
    <property type="match status" value="1"/>
</dbReference>
<dbReference type="InterPro" id="IPR050179">
    <property type="entry name" value="Trans_hexapeptide_repeat"/>
</dbReference>
<organism evidence="2 3">
    <name type="scientific">Parasedimentitalea marina</name>
    <dbReference type="NCBI Taxonomy" id="2483033"/>
    <lineage>
        <taxon>Bacteria</taxon>
        <taxon>Pseudomonadati</taxon>
        <taxon>Pseudomonadota</taxon>
        <taxon>Alphaproteobacteria</taxon>
        <taxon>Rhodobacterales</taxon>
        <taxon>Paracoccaceae</taxon>
        <taxon>Parasedimentitalea</taxon>
    </lineage>
</organism>
<dbReference type="EMBL" id="CP033219">
    <property type="protein sequence ID" value="AZV78774.1"/>
    <property type="molecule type" value="Genomic_DNA"/>
</dbReference>
<dbReference type="OrthoDB" id="1115300at2"/>
<dbReference type="CDD" id="cd03360">
    <property type="entry name" value="LbH_AT_putative"/>
    <property type="match status" value="1"/>
</dbReference>
<evidence type="ECO:0000313" key="3">
    <source>
        <dbReference type="Proteomes" id="UP000283063"/>
    </source>
</evidence>
<keyword evidence="3" id="KW-1185">Reference proteome</keyword>
<dbReference type="PANTHER" id="PTHR43300:SF4">
    <property type="entry name" value="ACYL-[ACYL-CARRIER-PROTEIN]--UDP-N-ACETYLGLUCOSAMINE O-ACYLTRANSFERASE"/>
    <property type="match status" value="1"/>
</dbReference>
<accession>A0A3T0N453</accession>
<gene>
    <name evidence="2" type="ORF">EBB79_13430</name>
</gene>
<dbReference type="AlphaFoldDB" id="A0A3T0N453"/>
<dbReference type="KEGG" id="sedi:EBB79_13430"/>